<dbReference type="RefSeq" id="WP_256541517.1">
    <property type="nucleotide sequence ID" value="NZ_JANHOH010000013.1"/>
</dbReference>
<keyword evidence="6" id="KW-1185">Reference proteome</keyword>
<evidence type="ECO:0000313" key="5">
    <source>
        <dbReference type="EMBL" id="MCQ6961349.1"/>
    </source>
</evidence>
<evidence type="ECO:0000256" key="2">
    <source>
        <dbReference type="ARBA" id="ARBA00022801"/>
    </source>
</evidence>
<gene>
    <name evidence="5" type="ORF">NPE20_25475</name>
</gene>
<sequence length="295" mass="32521">MKNLIIIEAPSNLGLKQLRNVEPGVRKLPAWLKARGLHDVLQPQKVIHVEPPPYSMHLDKESGVRNADAIVSYSKTLSEEIKTVLNAGQFPLVIGGDCSILIGCALGLRSVGNFGLFFIDGHTDFVLPHFSETKAAAGMDLALISGNGPDKLANINSLKPYIAEKNIFAIGNRYLQNDYVKLITDSAISYYDLHNLRAAGMKHIVKKFLKKVESHNLDGFWIHLDVDVLNNEVMPCVDSPQPGGLSYEELRSIIRALLSSSKIKGINITILDPDLDPDGNYSKAFIENFSQMFPA</sequence>
<dbReference type="Gene3D" id="3.40.800.10">
    <property type="entry name" value="Ureohydrolase domain"/>
    <property type="match status" value="1"/>
</dbReference>
<proteinExistence type="inferred from homology"/>
<keyword evidence="1" id="KW-0479">Metal-binding</keyword>
<evidence type="ECO:0000256" key="1">
    <source>
        <dbReference type="ARBA" id="ARBA00022723"/>
    </source>
</evidence>
<accession>A0ABT1T9P8</accession>
<evidence type="ECO:0000256" key="3">
    <source>
        <dbReference type="ARBA" id="ARBA00023211"/>
    </source>
</evidence>
<dbReference type="InterPro" id="IPR023696">
    <property type="entry name" value="Ureohydrolase_dom_sf"/>
</dbReference>
<dbReference type="SUPFAM" id="SSF52768">
    <property type="entry name" value="Arginase/deacetylase"/>
    <property type="match status" value="1"/>
</dbReference>
<evidence type="ECO:0000313" key="6">
    <source>
        <dbReference type="Proteomes" id="UP001204376"/>
    </source>
</evidence>
<comment type="caution">
    <text evidence="5">The sequence shown here is derived from an EMBL/GenBank/DDBJ whole genome shotgun (WGS) entry which is preliminary data.</text>
</comment>
<dbReference type="PANTHER" id="PTHR43782">
    <property type="entry name" value="ARGINASE"/>
    <property type="match status" value="1"/>
</dbReference>
<reference evidence="5 6" key="1">
    <citation type="submission" date="2022-07" db="EMBL/GenBank/DDBJ databases">
        <title>Mucilaginibacter sp. JC4.</title>
        <authorList>
            <person name="Le V."/>
            <person name="Ko S.-R."/>
            <person name="Ahn C.-Y."/>
            <person name="Oh H.-M."/>
        </authorList>
    </citation>
    <scope>NUCLEOTIDE SEQUENCE [LARGE SCALE GENOMIC DNA]</scope>
    <source>
        <strain evidence="5 6">JC4</strain>
    </source>
</reference>
<name>A0ABT1T9P8_9SPHI</name>
<evidence type="ECO:0000256" key="4">
    <source>
        <dbReference type="PROSITE-ProRule" id="PRU00742"/>
    </source>
</evidence>
<keyword evidence="3" id="KW-0464">Manganese</keyword>
<dbReference type="EMBL" id="JANHOH010000013">
    <property type="protein sequence ID" value="MCQ6961349.1"/>
    <property type="molecule type" value="Genomic_DNA"/>
</dbReference>
<dbReference type="PRINTS" id="PR00116">
    <property type="entry name" value="ARGINASE"/>
</dbReference>
<keyword evidence="2" id="KW-0378">Hydrolase</keyword>
<dbReference type="PROSITE" id="PS51409">
    <property type="entry name" value="ARGINASE_2"/>
    <property type="match status" value="1"/>
</dbReference>
<organism evidence="5 6">
    <name type="scientific">Mucilaginibacter aquariorum</name>
    <dbReference type="NCBI Taxonomy" id="2967225"/>
    <lineage>
        <taxon>Bacteria</taxon>
        <taxon>Pseudomonadati</taxon>
        <taxon>Bacteroidota</taxon>
        <taxon>Sphingobacteriia</taxon>
        <taxon>Sphingobacteriales</taxon>
        <taxon>Sphingobacteriaceae</taxon>
        <taxon>Mucilaginibacter</taxon>
    </lineage>
</organism>
<protein>
    <submittedName>
        <fullName evidence="5">Arginase family protein</fullName>
    </submittedName>
</protein>
<dbReference type="InterPro" id="IPR006035">
    <property type="entry name" value="Ureohydrolase"/>
</dbReference>
<dbReference type="CDD" id="cd09999">
    <property type="entry name" value="Arginase-like_1"/>
    <property type="match status" value="1"/>
</dbReference>
<dbReference type="PANTHER" id="PTHR43782:SF3">
    <property type="entry name" value="ARGINASE"/>
    <property type="match status" value="1"/>
</dbReference>
<dbReference type="Pfam" id="PF00491">
    <property type="entry name" value="Arginase"/>
    <property type="match status" value="1"/>
</dbReference>
<dbReference type="Proteomes" id="UP001204376">
    <property type="component" value="Unassembled WGS sequence"/>
</dbReference>
<comment type="similarity">
    <text evidence="4">Belongs to the arginase family.</text>
</comment>